<proteinExistence type="predicted"/>
<dbReference type="InterPro" id="IPR015943">
    <property type="entry name" value="WD40/YVTN_repeat-like_dom_sf"/>
</dbReference>
<dbReference type="Proteomes" id="UP001152798">
    <property type="component" value="Chromosome 2"/>
</dbReference>
<name>A0A9P0E9M5_NEZVI</name>
<keyword evidence="2" id="KW-1185">Reference proteome</keyword>
<gene>
    <name evidence="1" type="ORF">NEZAVI_LOCUS4047</name>
</gene>
<evidence type="ECO:0000313" key="2">
    <source>
        <dbReference type="Proteomes" id="UP001152798"/>
    </source>
</evidence>
<accession>A0A9P0E9M5</accession>
<dbReference type="OrthoDB" id="10265988at2759"/>
<dbReference type="Gene3D" id="2.130.10.10">
    <property type="entry name" value="YVTN repeat-like/Quinoprotein amine dehydrogenase"/>
    <property type="match status" value="1"/>
</dbReference>
<reference evidence="1" key="1">
    <citation type="submission" date="2022-01" db="EMBL/GenBank/DDBJ databases">
        <authorList>
            <person name="King R."/>
        </authorList>
    </citation>
    <scope>NUCLEOTIDE SEQUENCE</scope>
</reference>
<evidence type="ECO:0000313" key="1">
    <source>
        <dbReference type="EMBL" id="CAH1393365.1"/>
    </source>
</evidence>
<dbReference type="AlphaFoldDB" id="A0A9P0E9M5"/>
<protein>
    <submittedName>
        <fullName evidence="1">Uncharacterized protein</fullName>
    </submittedName>
</protein>
<dbReference type="EMBL" id="OV725078">
    <property type="protein sequence ID" value="CAH1393365.1"/>
    <property type="molecule type" value="Genomic_DNA"/>
</dbReference>
<sequence length="62" mass="6935">MDQQNYKFRNEVLAHSNDVRAISVMDNAIVSGSRDMTGKVWAESRMVCGFQPSLGSVGSRYH</sequence>
<organism evidence="1 2">
    <name type="scientific">Nezara viridula</name>
    <name type="common">Southern green stink bug</name>
    <name type="synonym">Cimex viridulus</name>
    <dbReference type="NCBI Taxonomy" id="85310"/>
    <lineage>
        <taxon>Eukaryota</taxon>
        <taxon>Metazoa</taxon>
        <taxon>Ecdysozoa</taxon>
        <taxon>Arthropoda</taxon>
        <taxon>Hexapoda</taxon>
        <taxon>Insecta</taxon>
        <taxon>Pterygota</taxon>
        <taxon>Neoptera</taxon>
        <taxon>Paraneoptera</taxon>
        <taxon>Hemiptera</taxon>
        <taxon>Heteroptera</taxon>
        <taxon>Panheteroptera</taxon>
        <taxon>Pentatomomorpha</taxon>
        <taxon>Pentatomoidea</taxon>
        <taxon>Pentatomidae</taxon>
        <taxon>Pentatominae</taxon>
        <taxon>Nezara</taxon>
    </lineage>
</organism>